<reference evidence="1 2" key="1">
    <citation type="journal article" date="2022" name="Nat. Genet.">
        <title>Improved pea reference genome and pan-genome highlight genomic features and evolutionary characteristics.</title>
        <authorList>
            <person name="Yang T."/>
            <person name="Liu R."/>
            <person name="Luo Y."/>
            <person name="Hu S."/>
            <person name="Wang D."/>
            <person name="Wang C."/>
            <person name="Pandey M.K."/>
            <person name="Ge S."/>
            <person name="Xu Q."/>
            <person name="Li N."/>
            <person name="Li G."/>
            <person name="Huang Y."/>
            <person name="Saxena R.K."/>
            <person name="Ji Y."/>
            <person name="Li M."/>
            <person name="Yan X."/>
            <person name="He Y."/>
            <person name="Liu Y."/>
            <person name="Wang X."/>
            <person name="Xiang C."/>
            <person name="Varshney R.K."/>
            <person name="Ding H."/>
            <person name="Gao S."/>
            <person name="Zong X."/>
        </authorList>
    </citation>
    <scope>NUCLEOTIDE SEQUENCE [LARGE SCALE GENOMIC DNA]</scope>
    <source>
        <strain evidence="1 2">cv. Zhongwan 6</strain>
    </source>
</reference>
<proteinExistence type="predicted"/>
<dbReference type="EMBL" id="JAMSHJ010000005">
    <property type="protein sequence ID" value="KAI5411495.1"/>
    <property type="molecule type" value="Genomic_DNA"/>
</dbReference>
<protein>
    <submittedName>
        <fullName evidence="1">Uncharacterized protein</fullName>
    </submittedName>
</protein>
<evidence type="ECO:0000313" key="2">
    <source>
        <dbReference type="Proteomes" id="UP001058974"/>
    </source>
</evidence>
<accession>A0A9D4X1R4</accession>
<evidence type="ECO:0000313" key="1">
    <source>
        <dbReference type="EMBL" id="KAI5411495.1"/>
    </source>
</evidence>
<keyword evidence="2" id="KW-1185">Reference proteome</keyword>
<gene>
    <name evidence="1" type="ORF">KIW84_056538</name>
</gene>
<dbReference type="AlphaFoldDB" id="A0A9D4X1R4"/>
<dbReference type="Proteomes" id="UP001058974">
    <property type="component" value="Chromosome 5"/>
</dbReference>
<name>A0A9D4X1R4_PEA</name>
<organism evidence="1 2">
    <name type="scientific">Pisum sativum</name>
    <name type="common">Garden pea</name>
    <name type="synonym">Lathyrus oleraceus</name>
    <dbReference type="NCBI Taxonomy" id="3888"/>
    <lineage>
        <taxon>Eukaryota</taxon>
        <taxon>Viridiplantae</taxon>
        <taxon>Streptophyta</taxon>
        <taxon>Embryophyta</taxon>
        <taxon>Tracheophyta</taxon>
        <taxon>Spermatophyta</taxon>
        <taxon>Magnoliopsida</taxon>
        <taxon>eudicotyledons</taxon>
        <taxon>Gunneridae</taxon>
        <taxon>Pentapetalae</taxon>
        <taxon>rosids</taxon>
        <taxon>fabids</taxon>
        <taxon>Fabales</taxon>
        <taxon>Fabaceae</taxon>
        <taxon>Papilionoideae</taxon>
        <taxon>50 kb inversion clade</taxon>
        <taxon>NPAAA clade</taxon>
        <taxon>Hologalegina</taxon>
        <taxon>IRL clade</taxon>
        <taxon>Fabeae</taxon>
        <taxon>Lathyrus</taxon>
    </lineage>
</organism>
<sequence>MDILRQYGDASGQEINMSKSEVFFSCNISGPSKEDLAGIMGVRHVLVPNVKQWDIQKIKQLFMHDVVLEIMKVPFLEDMKEDCLVWKEESHGNYSVKMGYKLLKKDLSASINLQVEGD</sequence>
<dbReference type="Gramene" id="Psat05G0653800-T1">
    <property type="protein sequence ID" value="KAI5411495.1"/>
    <property type="gene ID" value="KIW84_056538"/>
</dbReference>
<comment type="caution">
    <text evidence="1">The sequence shown here is derived from an EMBL/GenBank/DDBJ whole genome shotgun (WGS) entry which is preliminary data.</text>
</comment>